<dbReference type="InterPro" id="IPR017871">
    <property type="entry name" value="ABC_transporter-like_CS"/>
</dbReference>
<dbReference type="PANTHER" id="PTHR24220:SF659">
    <property type="entry name" value="TRANSPORTER, PUTATIVE-RELATED"/>
    <property type="match status" value="1"/>
</dbReference>
<dbReference type="PROSITE" id="PS00211">
    <property type="entry name" value="ABC_TRANSPORTER_1"/>
    <property type="match status" value="1"/>
</dbReference>
<evidence type="ECO:0000256" key="1">
    <source>
        <dbReference type="ARBA" id="ARBA00005417"/>
    </source>
</evidence>
<gene>
    <name evidence="5" type="ORF">QO012_004366</name>
</gene>
<comment type="similarity">
    <text evidence="1">Belongs to the ABC transporter superfamily.</text>
</comment>
<protein>
    <submittedName>
        <fullName evidence="5">Phosphonate transport system ATP-binding protein</fullName>
    </submittedName>
</protein>
<evidence type="ECO:0000256" key="3">
    <source>
        <dbReference type="ARBA" id="ARBA00022840"/>
    </source>
</evidence>
<keyword evidence="2" id="KW-0547">Nucleotide-binding</keyword>
<dbReference type="InterPro" id="IPR003439">
    <property type="entry name" value="ABC_transporter-like_ATP-bd"/>
</dbReference>
<evidence type="ECO:0000256" key="2">
    <source>
        <dbReference type="ARBA" id="ARBA00022741"/>
    </source>
</evidence>
<dbReference type="Gene3D" id="3.40.50.300">
    <property type="entry name" value="P-loop containing nucleotide triphosphate hydrolases"/>
    <property type="match status" value="1"/>
</dbReference>
<reference evidence="5 6" key="1">
    <citation type="submission" date="2023-07" db="EMBL/GenBank/DDBJ databases">
        <title>Genomic Encyclopedia of Type Strains, Phase IV (KMG-IV): sequencing the most valuable type-strain genomes for metagenomic binning, comparative biology and taxonomic classification.</title>
        <authorList>
            <person name="Goeker M."/>
        </authorList>
    </citation>
    <scope>NUCLEOTIDE SEQUENCE [LARGE SCALE GENOMIC DNA]</scope>
    <source>
        <strain evidence="5 6">DSM 19013</strain>
    </source>
</reference>
<dbReference type="SUPFAM" id="SSF52540">
    <property type="entry name" value="P-loop containing nucleoside triphosphate hydrolases"/>
    <property type="match status" value="1"/>
</dbReference>
<dbReference type="Proteomes" id="UP001231124">
    <property type="component" value="Unassembled WGS sequence"/>
</dbReference>
<dbReference type="RefSeq" id="WP_238206338.1">
    <property type="nucleotide sequence ID" value="NZ_BPQE01000026.1"/>
</dbReference>
<evidence type="ECO:0000313" key="5">
    <source>
        <dbReference type="EMBL" id="MDQ0449843.1"/>
    </source>
</evidence>
<dbReference type="InterPro" id="IPR027417">
    <property type="entry name" value="P-loop_NTPase"/>
</dbReference>
<proteinExistence type="inferred from homology"/>
<dbReference type="InterPro" id="IPR015854">
    <property type="entry name" value="ABC_transpr_LolD-like"/>
</dbReference>
<dbReference type="EMBL" id="JAUSVP010000018">
    <property type="protein sequence ID" value="MDQ0449843.1"/>
    <property type="molecule type" value="Genomic_DNA"/>
</dbReference>
<keyword evidence="6" id="KW-1185">Reference proteome</keyword>
<organism evidence="5 6">
    <name type="scientific">Methylobacterium aerolatum</name>
    <dbReference type="NCBI Taxonomy" id="418708"/>
    <lineage>
        <taxon>Bacteria</taxon>
        <taxon>Pseudomonadati</taxon>
        <taxon>Pseudomonadota</taxon>
        <taxon>Alphaproteobacteria</taxon>
        <taxon>Hyphomicrobiales</taxon>
        <taxon>Methylobacteriaceae</taxon>
        <taxon>Methylobacterium</taxon>
    </lineage>
</organism>
<keyword evidence="3 5" id="KW-0067">ATP-binding</keyword>
<accession>A0ABU0I5E3</accession>
<evidence type="ECO:0000313" key="6">
    <source>
        <dbReference type="Proteomes" id="UP001231124"/>
    </source>
</evidence>
<name>A0ABU0I5E3_9HYPH</name>
<dbReference type="GO" id="GO:0005524">
    <property type="term" value="F:ATP binding"/>
    <property type="evidence" value="ECO:0007669"/>
    <property type="project" value="UniProtKB-KW"/>
</dbReference>
<dbReference type="InterPro" id="IPR003593">
    <property type="entry name" value="AAA+_ATPase"/>
</dbReference>
<dbReference type="Pfam" id="PF00005">
    <property type="entry name" value="ABC_tran"/>
    <property type="match status" value="1"/>
</dbReference>
<dbReference type="PROSITE" id="PS50893">
    <property type="entry name" value="ABC_TRANSPORTER_2"/>
    <property type="match status" value="1"/>
</dbReference>
<dbReference type="PANTHER" id="PTHR24220">
    <property type="entry name" value="IMPORT ATP-BINDING PROTEIN"/>
    <property type="match status" value="1"/>
</dbReference>
<sequence>MAEPAIRLANASAAYGGRAVLDGIDLVVHPGERVAVMGRSGAGKSTLIGLIQAQIPERVALVPQAAALVRTLSVFHNVYMGRLDRNRTSHNLRTLVWPARADLDAVRAVLARVGLADRLRDRAGALSGGQQQRVSVARALYNGRPVLLADEPVSALDRVQGGLVLTELARTHETLVMALHDVSLALSHASRIVVVEAGRIALDAPSAGLDAAALRRYFVDEEAFA</sequence>
<comment type="caution">
    <text evidence="5">The sequence shown here is derived from an EMBL/GenBank/DDBJ whole genome shotgun (WGS) entry which is preliminary data.</text>
</comment>
<evidence type="ECO:0000259" key="4">
    <source>
        <dbReference type="PROSITE" id="PS50893"/>
    </source>
</evidence>
<dbReference type="SMART" id="SM00382">
    <property type="entry name" value="AAA"/>
    <property type="match status" value="1"/>
</dbReference>
<feature type="domain" description="ABC transporter" evidence="4">
    <location>
        <begin position="6"/>
        <end position="222"/>
    </location>
</feature>